<proteinExistence type="predicted"/>
<protein>
    <submittedName>
        <fullName evidence="1">Aldo-keto reductase family 4 member C8</fullName>
    </submittedName>
</protein>
<evidence type="ECO:0000313" key="1">
    <source>
        <dbReference type="EMBL" id="KAI7998135.1"/>
    </source>
</evidence>
<dbReference type="Proteomes" id="UP001060215">
    <property type="component" value="Chromosome 10"/>
</dbReference>
<comment type="caution">
    <text evidence="1">The sequence shown here is derived from an EMBL/GenBank/DDBJ whole genome shotgun (WGS) entry which is preliminary data.</text>
</comment>
<reference evidence="1 2" key="1">
    <citation type="journal article" date="2022" name="Plant J.">
        <title>Chromosome-level genome of Camellia lanceoleosa provides a valuable resource for understanding genome evolution and self-incompatibility.</title>
        <authorList>
            <person name="Gong W."/>
            <person name="Xiao S."/>
            <person name="Wang L."/>
            <person name="Liao Z."/>
            <person name="Chang Y."/>
            <person name="Mo W."/>
            <person name="Hu G."/>
            <person name="Li W."/>
            <person name="Zhao G."/>
            <person name="Zhu H."/>
            <person name="Hu X."/>
            <person name="Ji K."/>
            <person name="Xiang X."/>
            <person name="Song Q."/>
            <person name="Yuan D."/>
            <person name="Jin S."/>
            <person name="Zhang L."/>
        </authorList>
    </citation>
    <scope>NUCLEOTIDE SEQUENCE [LARGE SCALE GENOMIC DNA]</scope>
    <source>
        <strain evidence="1">SQ_2022a</strain>
    </source>
</reference>
<dbReference type="EMBL" id="CM045767">
    <property type="protein sequence ID" value="KAI7998135.1"/>
    <property type="molecule type" value="Genomic_DNA"/>
</dbReference>
<sequence length="101" mass="11269">MSLWVTDALAISGQSQARWVGILKLWLLCLPETWAAMEGLYASGQARGQWGEQLLQQRSCKTCSHMRESLHLSCQPGGMPPLVWQQPALHNLCKSTGVHLR</sequence>
<accession>A0ACC0GAS5</accession>
<gene>
    <name evidence="1" type="ORF">LOK49_LG10G02039</name>
</gene>
<keyword evidence="2" id="KW-1185">Reference proteome</keyword>
<evidence type="ECO:0000313" key="2">
    <source>
        <dbReference type="Proteomes" id="UP001060215"/>
    </source>
</evidence>
<organism evidence="1 2">
    <name type="scientific">Camellia lanceoleosa</name>
    <dbReference type="NCBI Taxonomy" id="1840588"/>
    <lineage>
        <taxon>Eukaryota</taxon>
        <taxon>Viridiplantae</taxon>
        <taxon>Streptophyta</taxon>
        <taxon>Embryophyta</taxon>
        <taxon>Tracheophyta</taxon>
        <taxon>Spermatophyta</taxon>
        <taxon>Magnoliopsida</taxon>
        <taxon>eudicotyledons</taxon>
        <taxon>Gunneridae</taxon>
        <taxon>Pentapetalae</taxon>
        <taxon>asterids</taxon>
        <taxon>Ericales</taxon>
        <taxon>Theaceae</taxon>
        <taxon>Camellia</taxon>
    </lineage>
</organism>
<name>A0ACC0GAS5_9ERIC</name>